<name>A0A4R8LP88_9BURK</name>
<dbReference type="Proteomes" id="UP000295509">
    <property type="component" value="Unassembled WGS sequence"/>
</dbReference>
<evidence type="ECO:0000313" key="2">
    <source>
        <dbReference type="Proteomes" id="UP000295509"/>
    </source>
</evidence>
<organism evidence="1 2">
    <name type="scientific">Paraburkholderia rhizosphaerae</name>
    <dbReference type="NCBI Taxonomy" id="480658"/>
    <lineage>
        <taxon>Bacteria</taxon>
        <taxon>Pseudomonadati</taxon>
        <taxon>Pseudomonadota</taxon>
        <taxon>Betaproteobacteria</taxon>
        <taxon>Burkholderiales</taxon>
        <taxon>Burkholderiaceae</taxon>
        <taxon>Paraburkholderia</taxon>
    </lineage>
</organism>
<reference evidence="1 2" key="1">
    <citation type="submission" date="2019-03" db="EMBL/GenBank/DDBJ databases">
        <title>Genomic Encyclopedia of Type Strains, Phase III (KMG-III): the genomes of soil and plant-associated and newly described type strains.</title>
        <authorList>
            <person name="Whitman W."/>
        </authorList>
    </citation>
    <scope>NUCLEOTIDE SEQUENCE [LARGE SCALE GENOMIC DNA]</scope>
    <source>
        <strain evidence="1 2">LMG 29544</strain>
    </source>
</reference>
<keyword evidence="2" id="KW-1185">Reference proteome</keyword>
<protein>
    <submittedName>
        <fullName evidence="1">Uncharacterized protein</fullName>
    </submittedName>
</protein>
<evidence type="ECO:0000313" key="1">
    <source>
        <dbReference type="EMBL" id="TDY48111.1"/>
    </source>
</evidence>
<dbReference type="RefSeq" id="WP_134192765.1">
    <property type="nucleotide sequence ID" value="NZ_JBHLUW010000061.1"/>
</dbReference>
<accession>A0A4R8LP88</accession>
<sequence>MEHLVRILNDGDRQTLAWLRTHVGDARVADASRQLAANREQFAGVRAKPYLSAVCRYLGVWPPAPRRSTRADADHRVADQHLARIRQLLSHRSPAARRAT</sequence>
<dbReference type="AlphaFoldDB" id="A0A4R8LP88"/>
<gene>
    <name evidence="1" type="ORF">BX592_11145</name>
</gene>
<dbReference type="OrthoDB" id="8965940at2"/>
<dbReference type="InterPro" id="IPR058891">
    <property type="entry name" value="CPPA"/>
</dbReference>
<dbReference type="EMBL" id="SORE01000011">
    <property type="protein sequence ID" value="TDY48111.1"/>
    <property type="molecule type" value="Genomic_DNA"/>
</dbReference>
<proteinExistence type="predicted"/>
<comment type="caution">
    <text evidence="1">The sequence shown here is derived from an EMBL/GenBank/DDBJ whole genome shotgun (WGS) entry which is preliminary data.</text>
</comment>
<dbReference type="Pfam" id="PF25860">
    <property type="entry name" value="CPPA"/>
    <property type="match status" value="1"/>
</dbReference>